<feature type="compositionally biased region" description="Basic and acidic residues" evidence="2">
    <location>
        <begin position="609"/>
        <end position="628"/>
    </location>
</feature>
<dbReference type="EMBL" id="PDND01000142">
    <property type="protein sequence ID" value="PGH31080.1"/>
    <property type="molecule type" value="Genomic_DNA"/>
</dbReference>
<keyword evidence="1" id="KW-0802">TPR repeat</keyword>
<dbReference type="SUPFAM" id="SSF48452">
    <property type="entry name" value="TPR-like"/>
    <property type="match status" value="1"/>
</dbReference>
<dbReference type="STRING" id="73230.A0A2B7ZCJ1"/>
<evidence type="ECO:0000313" key="4">
    <source>
        <dbReference type="Proteomes" id="UP000226031"/>
    </source>
</evidence>
<dbReference type="PROSITE" id="PS50005">
    <property type="entry name" value="TPR"/>
    <property type="match status" value="1"/>
</dbReference>
<feature type="region of interest" description="Disordered" evidence="2">
    <location>
        <begin position="593"/>
        <end position="628"/>
    </location>
</feature>
<dbReference type="InterPro" id="IPR011990">
    <property type="entry name" value="TPR-like_helical_dom_sf"/>
</dbReference>
<dbReference type="VEuPathDB" id="FungiDB:EMCG_00510"/>
<feature type="region of interest" description="Disordered" evidence="2">
    <location>
        <begin position="333"/>
        <end position="352"/>
    </location>
</feature>
<dbReference type="InterPro" id="IPR019734">
    <property type="entry name" value="TPR_rpt"/>
</dbReference>
<proteinExistence type="predicted"/>
<feature type="repeat" description="TPR" evidence="1">
    <location>
        <begin position="75"/>
        <end position="108"/>
    </location>
</feature>
<feature type="compositionally biased region" description="Low complexity" evidence="2">
    <location>
        <begin position="426"/>
        <end position="448"/>
    </location>
</feature>
<protein>
    <submittedName>
        <fullName evidence="3">Uncharacterized protein</fullName>
    </submittedName>
</protein>
<evidence type="ECO:0000256" key="2">
    <source>
        <dbReference type="SAM" id="MobiDB-lite"/>
    </source>
</evidence>
<dbReference type="Gene3D" id="1.25.40.10">
    <property type="entry name" value="Tetratricopeptide repeat domain"/>
    <property type="match status" value="1"/>
</dbReference>
<feature type="compositionally biased region" description="Polar residues" evidence="2">
    <location>
        <begin position="266"/>
        <end position="286"/>
    </location>
</feature>
<dbReference type="Proteomes" id="UP000226031">
    <property type="component" value="Unassembled WGS sequence"/>
</dbReference>
<sequence>MGTLHPRPRYMTGHLPSPRMLNSEISIYRSPQMDLKEAIYALAAAVLYARHSQYVESLEEHTDILRRGSSLISRAPVWFNIGSLWALVGDFRRAMDAYELSINEDREFTISWFCKGICHFLLREYCESKNTFRKCSSTFKMFSQVKFFDDYSLDFVLVKDDVVWNTNVAKRRYKMQGALSGADALEPKLRRDYLNLFLGPHKDCFKLDEIFSKKRGSRLKRPLSLIPRPSIIRKNSRCQQWKYAYVGFPEMQEGGTKVVLRIPASRGQSTASSNPQRPQPTANATGLSRFPSVIPRKRVPAPSSISSHREQSSSEWAAIVNAFPLPPPTLRRRGHTPGHSLVTEQAGTHKNGEGQISSLQVQREQTPAISDGAFPSSLVPIPRSATDTFSRTRLSGVDRLPLPSFIFPPSPQPGPSQMQHGRPRFSNSSADNASSDNNHDVNNNTTAAQSWTPNPYSHQSYYRGLPASSISVDTSDGDYDSHTIQQSNDVNEARLSAVGFGRTPEEHNRNDPQTHITTASVETSVSHETFYSAPEGLNNRVSEAEPSTSSPTACSNSPIELSLQNFYNPRLRRRIFERMLVFLPITESGGIARSRRRCAGASTAAVNERPQESGDEAEHQDETERTEL</sequence>
<accession>A0A2B7ZCJ1</accession>
<gene>
    <name evidence="3" type="ORF">GX50_06140</name>
</gene>
<evidence type="ECO:0000256" key="1">
    <source>
        <dbReference type="PROSITE-ProRule" id="PRU00339"/>
    </source>
</evidence>
<name>A0A2B7ZCJ1_9EURO</name>
<evidence type="ECO:0000313" key="3">
    <source>
        <dbReference type="EMBL" id="PGH31080.1"/>
    </source>
</evidence>
<organism evidence="3 4">
    <name type="scientific">[Emmonsia] crescens</name>
    <dbReference type="NCBI Taxonomy" id="73230"/>
    <lineage>
        <taxon>Eukaryota</taxon>
        <taxon>Fungi</taxon>
        <taxon>Dikarya</taxon>
        <taxon>Ascomycota</taxon>
        <taxon>Pezizomycotina</taxon>
        <taxon>Eurotiomycetes</taxon>
        <taxon>Eurotiomycetidae</taxon>
        <taxon>Onygenales</taxon>
        <taxon>Ajellomycetaceae</taxon>
        <taxon>Emergomyces</taxon>
    </lineage>
</organism>
<reference evidence="3 4" key="1">
    <citation type="submission" date="2017-10" db="EMBL/GenBank/DDBJ databases">
        <title>Comparative genomics in systemic dimorphic fungi from Ajellomycetaceae.</title>
        <authorList>
            <person name="Munoz J.F."/>
            <person name="Mcewen J.G."/>
            <person name="Clay O.K."/>
            <person name="Cuomo C.A."/>
        </authorList>
    </citation>
    <scope>NUCLEOTIDE SEQUENCE [LARGE SCALE GENOMIC DNA]</scope>
    <source>
        <strain evidence="3 4">UAMH4076</strain>
    </source>
</reference>
<feature type="region of interest" description="Disordered" evidence="2">
    <location>
        <begin position="402"/>
        <end position="455"/>
    </location>
</feature>
<feature type="compositionally biased region" description="Polar residues" evidence="2">
    <location>
        <begin position="342"/>
        <end position="352"/>
    </location>
</feature>
<dbReference type="SMART" id="SM00028">
    <property type="entry name" value="TPR"/>
    <property type="match status" value="2"/>
</dbReference>
<comment type="caution">
    <text evidence="3">The sequence shown here is derived from an EMBL/GenBank/DDBJ whole genome shotgun (WGS) entry which is preliminary data.</text>
</comment>
<keyword evidence="4" id="KW-1185">Reference proteome</keyword>
<feature type="region of interest" description="Disordered" evidence="2">
    <location>
        <begin position="266"/>
        <end position="311"/>
    </location>
</feature>
<dbReference type="AlphaFoldDB" id="A0A2B7ZCJ1"/>